<dbReference type="Proteomes" id="UP000034841">
    <property type="component" value="Unassembled WGS sequence"/>
</dbReference>
<protein>
    <submittedName>
        <fullName evidence="2">Uncharacterized protein</fullName>
    </submittedName>
</protein>
<reference evidence="2 3" key="1">
    <citation type="submission" date="2015-04" db="EMBL/GenBank/DDBJ databases">
        <title>Genome sequence of Ceratocystis platani, a major pathogen of plane trees.</title>
        <authorList>
            <person name="Belbahri L."/>
        </authorList>
    </citation>
    <scope>NUCLEOTIDE SEQUENCE [LARGE SCALE GENOMIC DNA]</scope>
    <source>
        <strain evidence="2 3">CFO</strain>
    </source>
</reference>
<feature type="chain" id="PRO_5002527579" evidence="1">
    <location>
        <begin position="19"/>
        <end position="169"/>
    </location>
</feature>
<evidence type="ECO:0000313" key="3">
    <source>
        <dbReference type="Proteomes" id="UP000034841"/>
    </source>
</evidence>
<dbReference type="AlphaFoldDB" id="A0A0F8B5H5"/>
<organism evidence="2 3">
    <name type="scientific">Ceratocystis fimbriata f. sp. platani</name>
    <dbReference type="NCBI Taxonomy" id="88771"/>
    <lineage>
        <taxon>Eukaryota</taxon>
        <taxon>Fungi</taxon>
        <taxon>Dikarya</taxon>
        <taxon>Ascomycota</taxon>
        <taxon>Pezizomycotina</taxon>
        <taxon>Sordariomycetes</taxon>
        <taxon>Hypocreomycetidae</taxon>
        <taxon>Microascales</taxon>
        <taxon>Ceratocystidaceae</taxon>
        <taxon>Ceratocystis</taxon>
    </lineage>
</organism>
<dbReference type="EMBL" id="LBBL01000078">
    <property type="protein sequence ID" value="KKF95800.1"/>
    <property type="molecule type" value="Genomic_DNA"/>
</dbReference>
<comment type="caution">
    <text evidence="2">The sequence shown here is derived from an EMBL/GenBank/DDBJ whole genome shotgun (WGS) entry which is preliminary data.</text>
</comment>
<name>A0A0F8B5H5_CERFI</name>
<accession>A0A0F8B5H5</accession>
<proteinExistence type="predicted"/>
<evidence type="ECO:0000256" key="1">
    <source>
        <dbReference type="SAM" id="SignalP"/>
    </source>
</evidence>
<evidence type="ECO:0000313" key="2">
    <source>
        <dbReference type="EMBL" id="KKF95800.1"/>
    </source>
</evidence>
<keyword evidence="3" id="KW-1185">Reference proteome</keyword>
<sequence>MVSLRAFVTCAMALGATAAPLNIARDTPTTWTIQVFPDTPAEVFHGEITEVWKEVLAENPHFEEDFPNFKKNLIAMGYLTADELKKRLAPSSTLSTTSSKEDVQDWSIQVFKGGDVEKFEGDIVDVYTEVLETNPKFEDDFPSYKKLLVTMGWMTEQQVEEAETAAGLK</sequence>
<feature type="signal peptide" evidence="1">
    <location>
        <begin position="1"/>
        <end position="18"/>
    </location>
</feature>
<keyword evidence="1" id="KW-0732">Signal</keyword>
<gene>
    <name evidence="2" type="ORF">CFO_g1855</name>
</gene>